<dbReference type="EMBL" id="MU150492">
    <property type="protein sequence ID" value="KAF9455917.1"/>
    <property type="molecule type" value="Genomic_DNA"/>
</dbReference>
<evidence type="ECO:0000313" key="3">
    <source>
        <dbReference type="Proteomes" id="UP000807353"/>
    </source>
</evidence>
<keyword evidence="3" id="KW-1185">Reference proteome</keyword>
<organism evidence="2 3">
    <name type="scientific">Collybia nuda</name>
    <dbReference type="NCBI Taxonomy" id="64659"/>
    <lineage>
        <taxon>Eukaryota</taxon>
        <taxon>Fungi</taxon>
        <taxon>Dikarya</taxon>
        <taxon>Basidiomycota</taxon>
        <taxon>Agaricomycotina</taxon>
        <taxon>Agaricomycetes</taxon>
        <taxon>Agaricomycetidae</taxon>
        <taxon>Agaricales</taxon>
        <taxon>Tricholomatineae</taxon>
        <taxon>Clitocybaceae</taxon>
        <taxon>Collybia</taxon>
    </lineage>
</organism>
<dbReference type="Proteomes" id="UP000807353">
    <property type="component" value="Unassembled WGS sequence"/>
</dbReference>
<comment type="caution">
    <text evidence="2">The sequence shown here is derived from an EMBL/GenBank/DDBJ whole genome shotgun (WGS) entry which is preliminary data.</text>
</comment>
<evidence type="ECO:0000256" key="1">
    <source>
        <dbReference type="SAM" id="MobiDB-lite"/>
    </source>
</evidence>
<feature type="compositionally biased region" description="Low complexity" evidence="1">
    <location>
        <begin position="60"/>
        <end position="78"/>
    </location>
</feature>
<sequence>MSIGIDDLRDRSVDVDWKAADIPDQLNDSLFMPDHLLASIHPENITSLAHSTPASLPKEATLLPNPLTKPKKNAAAPKSKAKKLVAVEPIVAKRALGPLEEVPHNGRTLHTPPPPQLAPAAIQSAAPAKVKVRAKPKIKTTMKKPLMPAGDTATVVKAVRFSSPVENVPSAQRRGNTERVLRPTRTCKIQ</sequence>
<gene>
    <name evidence="2" type="ORF">BDZ94DRAFT_1241916</name>
</gene>
<dbReference type="AlphaFoldDB" id="A0A9P6C8F5"/>
<protein>
    <submittedName>
        <fullName evidence="2">Uncharacterized protein</fullName>
    </submittedName>
</protein>
<reference evidence="2" key="1">
    <citation type="submission" date="2020-11" db="EMBL/GenBank/DDBJ databases">
        <authorList>
            <consortium name="DOE Joint Genome Institute"/>
            <person name="Ahrendt S."/>
            <person name="Riley R."/>
            <person name="Andreopoulos W."/>
            <person name="Labutti K."/>
            <person name="Pangilinan J."/>
            <person name="Ruiz-Duenas F.J."/>
            <person name="Barrasa J.M."/>
            <person name="Sanchez-Garcia M."/>
            <person name="Camarero S."/>
            <person name="Miyauchi S."/>
            <person name="Serrano A."/>
            <person name="Linde D."/>
            <person name="Babiker R."/>
            <person name="Drula E."/>
            <person name="Ayuso-Fernandez I."/>
            <person name="Pacheco R."/>
            <person name="Padilla G."/>
            <person name="Ferreira P."/>
            <person name="Barriuso J."/>
            <person name="Kellner H."/>
            <person name="Castanera R."/>
            <person name="Alfaro M."/>
            <person name="Ramirez L."/>
            <person name="Pisabarro A.G."/>
            <person name="Kuo A."/>
            <person name="Tritt A."/>
            <person name="Lipzen A."/>
            <person name="He G."/>
            <person name="Yan M."/>
            <person name="Ng V."/>
            <person name="Cullen D."/>
            <person name="Martin F."/>
            <person name="Rosso M.-N."/>
            <person name="Henrissat B."/>
            <person name="Hibbett D."/>
            <person name="Martinez A.T."/>
            <person name="Grigoriev I.V."/>
        </authorList>
    </citation>
    <scope>NUCLEOTIDE SEQUENCE</scope>
    <source>
        <strain evidence="2">CBS 247.69</strain>
    </source>
</reference>
<feature type="region of interest" description="Disordered" evidence="1">
    <location>
        <begin position="57"/>
        <end position="80"/>
    </location>
</feature>
<evidence type="ECO:0000313" key="2">
    <source>
        <dbReference type="EMBL" id="KAF9455917.1"/>
    </source>
</evidence>
<accession>A0A9P6C8F5</accession>
<proteinExistence type="predicted"/>
<name>A0A9P6C8F5_9AGAR</name>